<dbReference type="InterPro" id="IPR011990">
    <property type="entry name" value="TPR-like_helical_dom_sf"/>
</dbReference>
<dbReference type="Pfam" id="PF13812">
    <property type="entry name" value="PPR_3"/>
    <property type="match status" value="1"/>
</dbReference>
<dbReference type="Gene3D" id="1.25.40.10">
    <property type="entry name" value="Tetratricopeptide repeat domain"/>
    <property type="match status" value="1"/>
</dbReference>
<dbReference type="EMBL" id="CACTIH010007620">
    <property type="protein sequence ID" value="CAA3016474.1"/>
    <property type="molecule type" value="Genomic_DNA"/>
</dbReference>
<keyword evidence="2" id="KW-0677">Repeat</keyword>
<accession>A0A8S0UIA1</accession>
<evidence type="ECO:0000256" key="1">
    <source>
        <dbReference type="ARBA" id="ARBA00007626"/>
    </source>
</evidence>
<dbReference type="NCBIfam" id="TIGR00756">
    <property type="entry name" value="PPR"/>
    <property type="match status" value="1"/>
</dbReference>
<evidence type="ECO:0000313" key="5">
    <source>
        <dbReference type="Proteomes" id="UP000594638"/>
    </source>
</evidence>
<comment type="caution">
    <text evidence="4">The sequence shown here is derived from an EMBL/GenBank/DDBJ whole genome shotgun (WGS) entry which is preliminary data.</text>
</comment>
<dbReference type="PANTHER" id="PTHR47939">
    <property type="entry name" value="MEMBRANE-ASSOCIATED SALT-INDUCIBLE PROTEIN-LIKE"/>
    <property type="match status" value="1"/>
</dbReference>
<sequence>MDAPIDIYHAMMDGYNLYHEGNEEKCLIVFNRLKAGKVSKALEVCDMMKLSSIKHNMKRYSMLINGFVQLKDFANAFSIFEDVIRDGLKPDVVLYNNIIRAFLQYG</sequence>
<evidence type="ECO:0000256" key="3">
    <source>
        <dbReference type="PROSITE-ProRule" id="PRU00708"/>
    </source>
</evidence>
<dbReference type="PROSITE" id="PS51375">
    <property type="entry name" value="PPR"/>
    <property type="match status" value="1"/>
</dbReference>
<dbReference type="PANTHER" id="PTHR47939:SF1">
    <property type="entry name" value="OS04G0684500 PROTEIN"/>
    <property type="match status" value="1"/>
</dbReference>
<dbReference type="InterPro" id="IPR002885">
    <property type="entry name" value="PPR_rpt"/>
</dbReference>
<dbReference type="Proteomes" id="UP000594638">
    <property type="component" value="Unassembled WGS sequence"/>
</dbReference>
<dbReference type="OrthoDB" id="185373at2759"/>
<evidence type="ECO:0000256" key="2">
    <source>
        <dbReference type="ARBA" id="ARBA00022737"/>
    </source>
</evidence>
<proteinExistence type="inferred from homology"/>
<feature type="repeat" description="PPR" evidence="3">
    <location>
        <begin position="56"/>
        <end position="90"/>
    </location>
</feature>
<name>A0A8S0UIA1_OLEEU</name>
<comment type="similarity">
    <text evidence="1">Belongs to the PPR family. P subfamily.</text>
</comment>
<organism evidence="4 5">
    <name type="scientific">Olea europaea subsp. europaea</name>
    <dbReference type="NCBI Taxonomy" id="158383"/>
    <lineage>
        <taxon>Eukaryota</taxon>
        <taxon>Viridiplantae</taxon>
        <taxon>Streptophyta</taxon>
        <taxon>Embryophyta</taxon>
        <taxon>Tracheophyta</taxon>
        <taxon>Spermatophyta</taxon>
        <taxon>Magnoliopsida</taxon>
        <taxon>eudicotyledons</taxon>
        <taxon>Gunneridae</taxon>
        <taxon>Pentapetalae</taxon>
        <taxon>asterids</taxon>
        <taxon>lamiids</taxon>
        <taxon>Lamiales</taxon>
        <taxon>Oleaceae</taxon>
        <taxon>Oleeae</taxon>
        <taxon>Olea</taxon>
    </lineage>
</organism>
<evidence type="ECO:0000313" key="4">
    <source>
        <dbReference type="EMBL" id="CAA3016474.1"/>
    </source>
</evidence>
<dbReference type="Gramene" id="OE9A070277T1">
    <property type="protein sequence ID" value="OE9A070277C1"/>
    <property type="gene ID" value="OE9A070277"/>
</dbReference>
<reference evidence="4 5" key="1">
    <citation type="submission" date="2019-12" db="EMBL/GenBank/DDBJ databases">
        <authorList>
            <person name="Alioto T."/>
            <person name="Alioto T."/>
            <person name="Gomez Garrido J."/>
        </authorList>
    </citation>
    <scope>NUCLEOTIDE SEQUENCE [LARGE SCALE GENOMIC DNA]</scope>
</reference>
<protein>
    <submittedName>
        <fullName evidence="4">Pentatricopeptide repeat-containing At5g04810, chloroplastic</fullName>
    </submittedName>
</protein>
<dbReference type="InterPro" id="IPR050667">
    <property type="entry name" value="PPR-containing_protein"/>
</dbReference>
<dbReference type="AlphaFoldDB" id="A0A8S0UIA1"/>
<keyword evidence="5" id="KW-1185">Reference proteome</keyword>
<gene>
    <name evidence="4" type="ORF">OLEA9_A070277</name>
</gene>